<keyword evidence="3" id="KW-1185">Reference proteome</keyword>
<feature type="compositionally biased region" description="Basic and acidic residues" evidence="1">
    <location>
        <begin position="549"/>
        <end position="566"/>
    </location>
</feature>
<evidence type="ECO:0000256" key="1">
    <source>
        <dbReference type="SAM" id="MobiDB-lite"/>
    </source>
</evidence>
<dbReference type="EMBL" id="JH711583">
    <property type="protein sequence ID" value="EIW77789.1"/>
    <property type="molecule type" value="Genomic_DNA"/>
</dbReference>
<name>A0A5M3MEU6_CONPW</name>
<evidence type="ECO:0000313" key="3">
    <source>
        <dbReference type="Proteomes" id="UP000053558"/>
    </source>
</evidence>
<feature type="compositionally biased region" description="Polar residues" evidence="1">
    <location>
        <begin position="195"/>
        <end position="218"/>
    </location>
</feature>
<dbReference type="RefSeq" id="XP_007772133.1">
    <property type="nucleotide sequence ID" value="XM_007773943.1"/>
</dbReference>
<dbReference type="Proteomes" id="UP000053558">
    <property type="component" value="Unassembled WGS sequence"/>
</dbReference>
<feature type="region of interest" description="Disordered" evidence="1">
    <location>
        <begin position="544"/>
        <end position="648"/>
    </location>
</feature>
<feature type="compositionally biased region" description="Basic and acidic residues" evidence="1">
    <location>
        <begin position="251"/>
        <end position="263"/>
    </location>
</feature>
<feature type="compositionally biased region" description="Polar residues" evidence="1">
    <location>
        <begin position="229"/>
        <end position="249"/>
    </location>
</feature>
<comment type="caution">
    <text evidence="2">The sequence shown here is derived from an EMBL/GenBank/DDBJ whole genome shotgun (WGS) entry which is preliminary data.</text>
</comment>
<dbReference type="GeneID" id="19203679"/>
<feature type="region of interest" description="Disordered" evidence="1">
    <location>
        <begin position="711"/>
        <end position="751"/>
    </location>
</feature>
<feature type="compositionally biased region" description="Polar residues" evidence="1">
    <location>
        <begin position="423"/>
        <end position="433"/>
    </location>
</feature>
<proteinExistence type="predicted"/>
<dbReference type="OMA" id="THARYRD"/>
<organism evidence="2 3">
    <name type="scientific">Coniophora puteana (strain RWD-64-598)</name>
    <name type="common">Brown rot fungus</name>
    <dbReference type="NCBI Taxonomy" id="741705"/>
    <lineage>
        <taxon>Eukaryota</taxon>
        <taxon>Fungi</taxon>
        <taxon>Dikarya</taxon>
        <taxon>Basidiomycota</taxon>
        <taxon>Agaricomycotina</taxon>
        <taxon>Agaricomycetes</taxon>
        <taxon>Agaricomycetidae</taxon>
        <taxon>Boletales</taxon>
        <taxon>Coniophorineae</taxon>
        <taxon>Coniophoraceae</taxon>
        <taxon>Coniophora</taxon>
    </lineage>
</organism>
<evidence type="ECO:0000313" key="2">
    <source>
        <dbReference type="EMBL" id="EIW77789.1"/>
    </source>
</evidence>
<dbReference type="KEGG" id="cput:CONPUDRAFT_156973"/>
<sequence>MDVQGRNALLENFQLDEIHADARVTPALKRPAEHPPESPNPLKFWRAEMPSGVHRIPGQNTICSNGDRFIEDVESSNEGLLDRNKQPIAIHRGTVAPLPRRPPALSALILDQPEGSSSSGSEPLTIPVWSTWDTTFTSPEKEVDSRPAGSSSRVIPASPSILPTSTSTHEAANLTGVSSSRLSAAQPGSLLHQDTAPTLPSAPANTLLKTVSNPSSRASPEDVGGFTATYPSHTSTGRSPAALNPSNTHARYRDKAEASDHTVPELCIPDPRKAVPAPVEVDMSQHKLSGLREADTSHFVPNPYQDDGSLYLISASDEAVTQRFFPAPRKSHATSLAPVPGPQSSHGEGHVSRLNMVPGVERDDLPSIRVGSVARKIEAHAAGFGPVHGPQPSHGGMGRANMNSIRAESVTQRWENPAHLYTGQPNQQPSQNDFGGGNYFQPDFTYPGNSRTSEHLNQIGAAPHESRQFDEDITMGSAMGAIDLFPRVAYQQTTIPADPRARPTPEHSMPQSSLSNTMVHGSETQHQHQNPFASVVDSGRAHVAPLSKTESHSRDGAAARDIRRDVGVSASNNPFLQRRDGEARVQQNKITRTIPPHPPSSDDRLYHPQGTLDAGRSTRESSRSACLPSSNNVHNEMGSSANIPPSDATLDNGDISALLSEHRLLRGFEHYAKKLNAAQESLQAQMNDLSLDIKQRNKTFDAHAKAVSLALSKSGKKRRASSQASSPAKRARKNFELPVTSSSGRKDEDEEVQEPTIEAFAVVDNFRGHTSWIPLLEAVRDVFKALLKISDYKPKEFEKLPEPLDDEEFEIYASIETGNMVSVDKFRVDFTRPWKKDDFNASAREVFINHFLEKVKSGAILERYGIKPNYVTWKVVGAAIDQHVVRYVRGLYNDWYNGVSLGSEYERRKRAAMANRKSTLLWNRFTICRDRKALNHHAPLFVSLTRGCMSGDETEPEEGPEKAPKRYLIVKPVWRSLEFTIFLHALDRKYREAWRSPGGGRRATPGNPPRICKESSLSHLGVVPKGLHRNCYDAKWLKSIKSWQRENLMIIDEDYDFSIHDIDDDL</sequence>
<feature type="region of interest" description="Disordered" evidence="1">
    <location>
        <begin position="495"/>
        <end position="529"/>
    </location>
</feature>
<feature type="compositionally biased region" description="Polar residues" evidence="1">
    <location>
        <begin position="509"/>
        <end position="529"/>
    </location>
</feature>
<accession>A0A5M3MEU6</accession>
<feature type="compositionally biased region" description="Polar residues" evidence="1">
    <location>
        <begin position="623"/>
        <end position="643"/>
    </location>
</feature>
<feature type="region of interest" description="Disordered" evidence="1">
    <location>
        <begin position="137"/>
        <end position="271"/>
    </location>
</feature>
<protein>
    <submittedName>
        <fullName evidence="2">Uncharacterized protein</fullName>
    </submittedName>
</protein>
<dbReference type="AlphaFoldDB" id="A0A5M3MEU6"/>
<gene>
    <name evidence="2" type="ORF">CONPUDRAFT_156973</name>
</gene>
<reference evidence="3" key="1">
    <citation type="journal article" date="2012" name="Science">
        <title>The Paleozoic origin of enzymatic lignin decomposition reconstructed from 31 fungal genomes.</title>
        <authorList>
            <person name="Floudas D."/>
            <person name="Binder M."/>
            <person name="Riley R."/>
            <person name="Barry K."/>
            <person name="Blanchette R.A."/>
            <person name="Henrissat B."/>
            <person name="Martinez A.T."/>
            <person name="Otillar R."/>
            <person name="Spatafora J.W."/>
            <person name="Yadav J.S."/>
            <person name="Aerts A."/>
            <person name="Benoit I."/>
            <person name="Boyd A."/>
            <person name="Carlson A."/>
            <person name="Copeland A."/>
            <person name="Coutinho P.M."/>
            <person name="de Vries R.P."/>
            <person name="Ferreira P."/>
            <person name="Findley K."/>
            <person name="Foster B."/>
            <person name="Gaskell J."/>
            <person name="Glotzer D."/>
            <person name="Gorecki P."/>
            <person name="Heitman J."/>
            <person name="Hesse C."/>
            <person name="Hori C."/>
            <person name="Igarashi K."/>
            <person name="Jurgens J.A."/>
            <person name="Kallen N."/>
            <person name="Kersten P."/>
            <person name="Kohler A."/>
            <person name="Kuees U."/>
            <person name="Kumar T.K.A."/>
            <person name="Kuo A."/>
            <person name="LaButti K."/>
            <person name="Larrondo L.F."/>
            <person name="Lindquist E."/>
            <person name="Ling A."/>
            <person name="Lombard V."/>
            <person name="Lucas S."/>
            <person name="Lundell T."/>
            <person name="Martin R."/>
            <person name="McLaughlin D.J."/>
            <person name="Morgenstern I."/>
            <person name="Morin E."/>
            <person name="Murat C."/>
            <person name="Nagy L.G."/>
            <person name="Nolan M."/>
            <person name="Ohm R.A."/>
            <person name="Patyshakuliyeva A."/>
            <person name="Rokas A."/>
            <person name="Ruiz-Duenas F.J."/>
            <person name="Sabat G."/>
            <person name="Salamov A."/>
            <person name="Samejima M."/>
            <person name="Schmutz J."/>
            <person name="Slot J.C."/>
            <person name="St John F."/>
            <person name="Stenlid J."/>
            <person name="Sun H."/>
            <person name="Sun S."/>
            <person name="Syed K."/>
            <person name="Tsang A."/>
            <person name="Wiebenga A."/>
            <person name="Young D."/>
            <person name="Pisabarro A."/>
            <person name="Eastwood D.C."/>
            <person name="Martin F."/>
            <person name="Cullen D."/>
            <person name="Grigoriev I.V."/>
            <person name="Hibbett D.S."/>
        </authorList>
    </citation>
    <scope>NUCLEOTIDE SEQUENCE [LARGE SCALE GENOMIC DNA]</scope>
    <source>
        <strain evidence="3">RWD-64-598 SS2</strain>
    </source>
</reference>
<feature type="region of interest" description="Disordered" evidence="1">
    <location>
        <begin position="419"/>
        <end position="451"/>
    </location>
</feature>
<feature type="compositionally biased region" description="Polar residues" evidence="1">
    <location>
        <begin position="161"/>
        <end position="183"/>
    </location>
</feature>
<dbReference type="OrthoDB" id="2633151at2759"/>